<keyword evidence="2" id="KW-1185">Reference proteome</keyword>
<evidence type="ECO:0000313" key="2">
    <source>
        <dbReference type="Proteomes" id="UP000499080"/>
    </source>
</evidence>
<name>A0A4Y2EC53_ARAVE</name>
<reference evidence="1 2" key="1">
    <citation type="journal article" date="2019" name="Sci. Rep.">
        <title>Orb-weaving spider Araneus ventricosus genome elucidates the spidroin gene catalogue.</title>
        <authorList>
            <person name="Kono N."/>
            <person name="Nakamura H."/>
            <person name="Ohtoshi R."/>
            <person name="Moran D.A.P."/>
            <person name="Shinohara A."/>
            <person name="Yoshida Y."/>
            <person name="Fujiwara M."/>
            <person name="Mori M."/>
            <person name="Tomita M."/>
            <person name="Arakawa K."/>
        </authorList>
    </citation>
    <scope>NUCLEOTIDE SEQUENCE [LARGE SCALE GENOMIC DNA]</scope>
</reference>
<sequence length="103" mass="11552">MAAKGIQTRVSTGDADTYIVRSGLEKATFHPKGKTDLVVLLTALAPPESNIYFLKPVKGKVETKLFFTRKLQKEFYFAQTILLLHAFSRCDITPATYRKSKAL</sequence>
<comment type="caution">
    <text evidence="1">The sequence shown here is derived from an EMBL/GenBank/DDBJ whole genome shotgun (WGS) entry which is preliminary data.</text>
</comment>
<dbReference type="EMBL" id="BGPR01000549">
    <property type="protein sequence ID" value="GBM25886.1"/>
    <property type="molecule type" value="Genomic_DNA"/>
</dbReference>
<dbReference type="Proteomes" id="UP000499080">
    <property type="component" value="Unassembled WGS sequence"/>
</dbReference>
<organism evidence="1 2">
    <name type="scientific">Araneus ventricosus</name>
    <name type="common">Orbweaver spider</name>
    <name type="synonym">Epeira ventricosa</name>
    <dbReference type="NCBI Taxonomy" id="182803"/>
    <lineage>
        <taxon>Eukaryota</taxon>
        <taxon>Metazoa</taxon>
        <taxon>Ecdysozoa</taxon>
        <taxon>Arthropoda</taxon>
        <taxon>Chelicerata</taxon>
        <taxon>Arachnida</taxon>
        <taxon>Araneae</taxon>
        <taxon>Araneomorphae</taxon>
        <taxon>Entelegynae</taxon>
        <taxon>Araneoidea</taxon>
        <taxon>Araneidae</taxon>
        <taxon>Araneus</taxon>
    </lineage>
</organism>
<accession>A0A4Y2EC53</accession>
<proteinExistence type="predicted"/>
<dbReference type="AlphaFoldDB" id="A0A4Y2EC53"/>
<evidence type="ECO:0000313" key="1">
    <source>
        <dbReference type="EMBL" id="GBM25886.1"/>
    </source>
</evidence>
<protein>
    <submittedName>
        <fullName evidence="1">Uncharacterized protein</fullName>
    </submittedName>
</protein>
<gene>
    <name evidence="1" type="ORF">AVEN_94335_1</name>
</gene>